<sequence>MKIKNIDIIKTLWIILLIIACTTVELTKEYKTSFEIIESHAQYISIDNIEATNKYIYIEFTNKSSDIVKINWQHTNLNSKNIVTTEDDIKLINNPKDYYNKYKEFFIGPETSQKFTIYLLGKSDRSSQSSINKSEIYNDSYTKIQYPAMLKLNIVKTNINTNKTIDILILRTPKSY</sequence>
<dbReference type="PROSITE" id="PS51257">
    <property type="entry name" value="PROKAR_LIPOPROTEIN"/>
    <property type="match status" value="1"/>
</dbReference>
<protein>
    <recommendedName>
        <fullName evidence="3">Lipoprotein</fullName>
    </recommendedName>
</protein>
<reference evidence="1 2" key="1">
    <citation type="submission" date="2018-01" db="EMBL/GenBank/DDBJ databases">
        <title>Genome sequence of Borrelia tachyglossi.</title>
        <authorList>
            <person name="Gofton A.W."/>
        </authorList>
    </citation>
    <scope>NUCLEOTIDE SEQUENCE [LARGE SCALE GENOMIC DNA]</scope>
    <source>
        <strain evidence="1 2">Bc-F10-1268</strain>
    </source>
</reference>
<dbReference type="OrthoDB" id="351072at2"/>
<evidence type="ECO:0000313" key="1">
    <source>
        <dbReference type="EMBL" id="AWG43182.1"/>
    </source>
</evidence>
<evidence type="ECO:0000313" key="2">
    <source>
        <dbReference type="Proteomes" id="UP000244655"/>
    </source>
</evidence>
<dbReference type="RefSeq" id="WP_108729581.1">
    <property type="nucleotide sequence ID" value="NZ_CP025785.1"/>
</dbReference>
<dbReference type="Proteomes" id="UP000244655">
    <property type="component" value="Chromosome"/>
</dbReference>
<name>A0A2S1LY32_9SPIR</name>
<dbReference type="AlphaFoldDB" id="A0A2S1LY32"/>
<organism evidence="1 2">
    <name type="scientific">Candidatus Borreliella tachyglossi</name>
    <dbReference type="NCBI Taxonomy" id="1964448"/>
    <lineage>
        <taxon>Bacteria</taxon>
        <taxon>Pseudomonadati</taxon>
        <taxon>Spirochaetota</taxon>
        <taxon>Spirochaetia</taxon>
        <taxon>Spirochaetales</taxon>
        <taxon>Borreliaceae</taxon>
        <taxon>Borreliella</taxon>
    </lineage>
</organism>
<dbReference type="EMBL" id="CP025785">
    <property type="protein sequence ID" value="AWG43182.1"/>
    <property type="molecule type" value="Genomic_DNA"/>
</dbReference>
<proteinExistence type="predicted"/>
<keyword evidence="2" id="KW-1185">Reference proteome</keyword>
<accession>A0A2S1LY32</accession>
<evidence type="ECO:0008006" key="3">
    <source>
        <dbReference type="Google" id="ProtNLM"/>
    </source>
</evidence>
<gene>
    <name evidence="1" type="ORF">CR532_04415</name>
</gene>